<reference evidence="1 2" key="1">
    <citation type="submission" date="2021-01" db="EMBL/GenBank/DDBJ databases">
        <title>Whole genome shotgun sequence of Actinoplanes durhamensis NBRC 14914.</title>
        <authorList>
            <person name="Komaki H."/>
            <person name="Tamura T."/>
        </authorList>
    </citation>
    <scope>NUCLEOTIDE SEQUENCE [LARGE SCALE GENOMIC DNA]</scope>
    <source>
        <strain evidence="1 2">NBRC 14914</strain>
    </source>
</reference>
<keyword evidence="2" id="KW-1185">Reference proteome</keyword>
<accession>A0ABQ3ZAF8</accession>
<dbReference type="Proteomes" id="UP000637628">
    <property type="component" value="Unassembled WGS sequence"/>
</dbReference>
<name>A0ABQ3ZAF8_9ACTN</name>
<evidence type="ECO:0000313" key="1">
    <source>
        <dbReference type="EMBL" id="GIE06771.1"/>
    </source>
</evidence>
<organism evidence="1 2">
    <name type="scientific">Paractinoplanes durhamensis</name>
    <dbReference type="NCBI Taxonomy" id="113563"/>
    <lineage>
        <taxon>Bacteria</taxon>
        <taxon>Bacillati</taxon>
        <taxon>Actinomycetota</taxon>
        <taxon>Actinomycetes</taxon>
        <taxon>Micromonosporales</taxon>
        <taxon>Micromonosporaceae</taxon>
        <taxon>Paractinoplanes</taxon>
    </lineage>
</organism>
<evidence type="ECO:0000313" key="2">
    <source>
        <dbReference type="Proteomes" id="UP000637628"/>
    </source>
</evidence>
<comment type="caution">
    <text evidence="1">The sequence shown here is derived from an EMBL/GenBank/DDBJ whole genome shotgun (WGS) entry which is preliminary data.</text>
</comment>
<gene>
    <name evidence="1" type="ORF">Adu01nite_81210</name>
</gene>
<dbReference type="EMBL" id="BOML01000067">
    <property type="protein sequence ID" value="GIE06771.1"/>
    <property type="molecule type" value="Genomic_DNA"/>
</dbReference>
<sequence>MTAVTIPPLKDLLYEQCGFIIPVSFTLDFVGLHGDDWLLAERDWEDIVALVLDTDAVDMQASGSRAIRQAVEAAAAFLHDDEVWPWCPICRRGTGAEDEVRHNEP</sequence>
<protein>
    <submittedName>
        <fullName evidence="1">Uncharacterized protein</fullName>
    </submittedName>
</protein>
<proteinExistence type="predicted"/>